<evidence type="ECO:0000256" key="8">
    <source>
        <dbReference type="ARBA" id="ARBA00022857"/>
    </source>
</evidence>
<evidence type="ECO:0000256" key="14">
    <source>
        <dbReference type="PIRSR" id="PIRSR036497-1"/>
    </source>
</evidence>
<name>A0A5D4XRW3_9GAMM</name>
<evidence type="ECO:0000256" key="15">
    <source>
        <dbReference type="PIRSR" id="PIRSR036497-2"/>
    </source>
</evidence>
<accession>A0A5D4XRW3</accession>
<dbReference type="Pfam" id="PF03447">
    <property type="entry name" value="NAD_binding_3"/>
    <property type="match status" value="1"/>
</dbReference>
<keyword evidence="6 13" id="KW-0028">Amino-acid biosynthesis</keyword>
<evidence type="ECO:0000256" key="2">
    <source>
        <dbReference type="ARBA" id="ARBA00005056"/>
    </source>
</evidence>
<dbReference type="GO" id="GO:0009090">
    <property type="term" value="P:homoserine biosynthetic process"/>
    <property type="evidence" value="ECO:0007669"/>
    <property type="project" value="UniProtKB-ARBA"/>
</dbReference>
<dbReference type="PANTHER" id="PTHR43070:SF5">
    <property type="entry name" value="HOMOSERINE DEHYDROGENASE"/>
    <property type="match status" value="1"/>
</dbReference>
<dbReference type="AlphaFoldDB" id="A0A5D4XRW3"/>
<dbReference type="InterPro" id="IPR019811">
    <property type="entry name" value="HDH_CS"/>
</dbReference>
<keyword evidence="8 13" id="KW-0521">NADP</keyword>
<dbReference type="Proteomes" id="UP000324973">
    <property type="component" value="Unassembled WGS sequence"/>
</dbReference>
<evidence type="ECO:0000256" key="7">
    <source>
        <dbReference type="ARBA" id="ARBA00022697"/>
    </source>
</evidence>
<keyword evidence="10 13" id="KW-0486">Methionine biosynthesis</keyword>
<gene>
    <name evidence="19" type="ORF">FZO89_05100</name>
</gene>
<evidence type="ECO:0000256" key="1">
    <source>
        <dbReference type="ARBA" id="ARBA00001920"/>
    </source>
</evidence>
<feature type="binding site" evidence="15">
    <location>
        <position position="124"/>
    </location>
    <ligand>
        <name>NADPH</name>
        <dbReference type="ChEBI" id="CHEBI:57783"/>
    </ligand>
</feature>
<evidence type="ECO:0000256" key="13">
    <source>
        <dbReference type="PIRNR" id="PIRNR036497"/>
    </source>
</evidence>
<comment type="pathway">
    <text evidence="2">Amino-acid biosynthesis; L-threonine biosynthesis; L-threonine from L-aspartate: step 3/5.</text>
</comment>
<dbReference type="Gene3D" id="3.30.360.10">
    <property type="entry name" value="Dihydrodipicolinate Reductase, domain 2"/>
    <property type="match status" value="1"/>
</dbReference>
<proteinExistence type="inferred from homology"/>
<evidence type="ECO:0000313" key="19">
    <source>
        <dbReference type="EMBL" id="TYT25682.1"/>
    </source>
</evidence>
<dbReference type="GO" id="GO:0009088">
    <property type="term" value="P:threonine biosynthetic process"/>
    <property type="evidence" value="ECO:0007669"/>
    <property type="project" value="UniProtKB-UniPathway"/>
</dbReference>
<dbReference type="RefSeq" id="WP_149102232.1">
    <property type="nucleotide sequence ID" value="NZ_VTFT01000001.1"/>
</dbReference>
<feature type="domain" description="Aspartate/homoserine dehydrogenase NAD-binding" evidence="18">
    <location>
        <begin position="23"/>
        <end position="144"/>
    </location>
</feature>
<keyword evidence="20" id="KW-1185">Reference proteome</keyword>
<evidence type="ECO:0000259" key="18">
    <source>
        <dbReference type="Pfam" id="PF03447"/>
    </source>
</evidence>
<dbReference type="FunFam" id="3.30.360.10:FF:000006">
    <property type="entry name" value="Bifunctional aspartokinase/homoserine dehydrogenase"/>
    <property type="match status" value="1"/>
</dbReference>
<dbReference type="OrthoDB" id="9799110at2"/>
<dbReference type="InterPro" id="IPR001342">
    <property type="entry name" value="HDH_cat"/>
</dbReference>
<evidence type="ECO:0000259" key="17">
    <source>
        <dbReference type="Pfam" id="PF00742"/>
    </source>
</evidence>
<dbReference type="InterPro" id="IPR036291">
    <property type="entry name" value="NAD(P)-bd_dom_sf"/>
</dbReference>
<comment type="similarity">
    <text evidence="4 13 16">Belongs to the homoserine dehydrogenase family.</text>
</comment>
<dbReference type="PIRSF" id="PIRSF036497">
    <property type="entry name" value="HDH_short"/>
    <property type="match status" value="1"/>
</dbReference>
<evidence type="ECO:0000256" key="10">
    <source>
        <dbReference type="ARBA" id="ARBA00023167"/>
    </source>
</evidence>
<dbReference type="EMBL" id="VTFT01000001">
    <property type="protein sequence ID" value="TYT25682.1"/>
    <property type="molecule type" value="Genomic_DNA"/>
</dbReference>
<dbReference type="GO" id="GO:0050661">
    <property type="term" value="F:NADP binding"/>
    <property type="evidence" value="ECO:0007669"/>
    <property type="project" value="InterPro"/>
</dbReference>
<dbReference type="InterPro" id="IPR022697">
    <property type="entry name" value="HDH_short"/>
</dbReference>
<dbReference type="EC" id="1.1.1.3" evidence="5 13"/>
<dbReference type="InterPro" id="IPR011147">
    <property type="entry name" value="Bifunc_Aspkin/hSer_DH"/>
</dbReference>
<evidence type="ECO:0000313" key="20">
    <source>
        <dbReference type="Proteomes" id="UP000324973"/>
    </source>
</evidence>
<keyword evidence="9 13" id="KW-0560">Oxidoreductase</keyword>
<dbReference type="UniPathway" id="UPA00051">
    <property type="reaction ID" value="UER00465"/>
</dbReference>
<dbReference type="Pfam" id="PF00742">
    <property type="entry name" value="Homoserine_dh"/>
    <property type="match status" value="1"/>
</dbReference>
<reference evidence="19 20" key="1">
    <citation type="submission" date="2019-08" db="EMBL/GenBank/DDBJ databases">
        <title>Luteimonas viscosus sp. nov., isolated from soil of a sunflower field.</title>
        <authorList>
            <person name="Jianli Z."/>
            <person name="Ying Z."/>
        </authorList>
    </citation>
    <scope>NUCLEOTIDE SEQUENCE [LARGE SCALE GENOMIC DNA]</scope>
    <source>
        <strain evidence="19 20">XBU10</strain>
    </source>
</reference>
<dbReference type="SUPFAM" id="SSF55347">
    <property type="entry name" value="Glyceraldehyde-3-phosphate dehydrogenase-like, C-terminal domain"/>
    <property type="match status" value="1"/>
</dbReference>
<comment type="pathway">
    <text evidence="3">Amino-acid biosynthesis; L-methionine biosynthesis via de novo pathway; L-homoserine from L-aspartate: step 3/3.</text>
</comment>
<dbReference type="Gene3D" id="3.40.50.720">
    <property type="entry name" value="NAD(P)-binding Rossmann-like Domain"/>
    <property type="match status" value="1"/>
</dbReference>
<protein>
    <recommendedName>
        <fullName evidence="5 13">Homoserine dehydrogenase</fullName>
        <shortName evidence="13">HDH</shortName>
        <ecNumber evidence="5 13">1.1.1.3</ecNumber>
    </recommendedName>
</protein>
<dbReference type="PROSITE" id="PS01042">
    <property type="entry name" value="HOMOSER_DHGENASE"/>
    <property type="match status" value="1"/>
</dbReference>
<comment type="caution">
    <text evidence="19">The sequence shown here is derived from an EMBL/GenBank/DDBJ whole genome shotgun (WGS) entry which is preliminary data.</text>
</comment>
<feature type="domain" description="Homoserine dehydrogenase catalytic" evidence="17">
    <location>
        <begin position="158"/>
        <end position="354"/>
    </location>
</feature>
<comment type="catalytic activity">
    <reaction evidence="11">
        <text>L-homoserine + NADP(+) = L-aspartate 4-semialdehyde + NADPH + H(+)</text>
        <dbReference type="Rhea" id="RHEA:15761"/>
        <dbReference type="ChEBI" id="CHEBI:15378"/>
        <dbReference type="ChEBI" id="CHEBI:57476"/>
        <dbReference type="ChEBI" id="CHEBI:57783"/>
        <dbReference type="ChEBI" id="CHEBI:58349"/>
        <dbReference type="ChEBI" id="CHEBI:537519"/>
        <dbReference type="EC" id="1.1.1.3"/>
    </reaction>
    <physiologicalReaction direction="right-to-left" evidence="11">
        <dbReference type="Rhea" id="RHEA:15763"/>
    </physiologicalReaction>
</comment>
<dbReference type="PANTHER" id="PTHR43070">
    <property type="match status" value="1"/>
</dbReference>
<evidence type="ECO:0000256" key="4">
    <source>
        <dbReference type="ARBA" id="ARBA00006753"/>
    </source>
</evidence>
<evidence type="ECO:0000256" key="16">
    <source>
        <dbReference type="RuleBase" id="RU004171"/>
    </source>
</evidence>
<evidence type="ECO:0000256" key="11">
    <source>
        <dbReference type="ARBA" id="ARBA00048841"/>
    </source>
</evidence>
<sequence>MSTVTRIRAASSGAREGRIALLGTGVVGSAVVARYRQLLDKGVALPPFAWLSNSRAQVVNEGSLEEAIAAARAASRQSTAVPPWAEGEALARGDIVIDATASDTVAGWHAEWLLRGIHVVTANKLGNGGDLARAQAIVDAQKEGARYGDSATVGAGLPLLRLIRELVAGGDRIHAVEGVLSGSLAWLLSRFDDTRPFSDLVREARDAGYAEPDPRQDLSGEDVRRKLLILARAAGLPLEGRDINVSSLVPDALRDAPADAVDAQLTTLDTPLRERFINAYRNDARLCFIGRFDAERGASVGLRALPLSHPLASGHGTENRAAIFSDRYPDRPLVIQGPGAGAGVTAAALLDDVLRIAHQVA</sequence>
<feature type="active site" description="Proton donor" evidence="14">
    <location>
        <position position="226"/>
    </location>
</feature>
<dbReference type="UniPathway" id="UPA00050">
    <property type="reaction ID" value="UER00063"/>
</dbReference>
<evidence type="ECO:0000256" key="12">
    <source>
        <dbReference type="ARBA" id="ARBA00049031"/>
    </source>
</evidence>
<comment type="cofactor">
    <cofactor evidence="1">
        <name>a metal cation</name>
        <dbReference type="ChEBI" id="CHEBI:25213"/>
    </cofactor>
</comment>
<evidence type="ECO:0000256" key="6">
    <source>
        <dbReference type="ARBA" id="ARBA00022605"/>
    </source>
</evidence>
<dbReference type="GO" id="GO:0009089">
    <property type="term" value="P:lysine biosynthetic process via diaminopimelate"/>
    <property type="evidence" value="ECO:0007669"/>
    <property type="project" value="UniProtKB-ARBA"/>
</dbReference>
<dbReference type="InterPro" id="IPR005106">
    <property type="entry name" value="Asp/hSer_DH_NAD-bd"/>
</dbReference>
<feature type="binding site" evidence="15">
    <location>
        <begin position="23"/>
        <end position="28"/>
    </location>
    <ligand>
        <name>NADP(+)</name>
        <dbReference type="ChEBI" id="CHEBI:58349"/>
    </ligand>
</feature>
<feature type="binding site" evidence="15">
    <location>
        <position position="100"/>
    </location>
    <ligand>
        <name>NADPH</name>
        <dbReference type="ChEBI" id="CHEBI:57783"/>
    </ligand>
</feature>
<organism evidence="19 20">
    <name type="scientific">Luteimonas viscosa</name>
    <dbReference type="NCBI Taxonomy" id="1132694"/>
    <lineage>
        <taxon>Bacteria</taxon>
        <taxon>Pseudomonadati</taxon>
        <taxon>Pseudomonadota</taxon>
        <taxon>Gammaproteobacteria</taxon>
        <taxon>Lysobacterales</taxon>
        <taxon>Lysobacteraceae</taxon>
        <taxon>Luteimonas</taxon>
    </lineage>
</organism>
<comment type="catalytic activity">
    <reaction evidence="12">
        <text>L-homoserine + NAD(+) = L-aspartate 4-semialdehyde + NADH + H(+)</text>
        <dbReference type="Rhea" id="RHEA:15757"/>
        <dbReference type="ChEBI" id="CHEBI:15378"/>
        <dbReference type="ChEBI" id="CHEBI:57476"/>
        <dbReference type="ChEBI" id="CHEBI:57540"/>
        <dbReference type="ChEBI" id="CHEBI:57945"/>
        <dbReference type="ChEBI" id="CHEBI:537519"/>
        <dbReference type="EC" id="1.1.1.3"/>
    </reaction>
    <physiologicalReaction direction="right-to-left" evidence="12">
        <dbReference type="Rhea" id="RHEA:15759"/>
    </physiologicalReaction>
</comment>
<evidence type="ECO:0000256" key="5">
    <source>
        <dbReference type="ARBA" id="ARBA00013213"/>
    </source>
</evidence>
<keyword evidence="7 13" id="KW-0791">Threonine biosynthesis</keyword>
<evidence type="ECO:0000256" key="3">
    <source>
        <dbReference type="ARBA" id="ARBA00005062"/>
    </source>
</evidence>
<feature type="binding site" evidence="15">
    <location>
        <position position="211"/>
    </location>
    <ligand>
        <name>L-homoserine</name>
        <dbReference type="ChEBI" id="CHEBI:57476"/>
    </ligand>
</feature>
<dbReference type="GO" id="GO:0009086">
    <property type="term" value="P:methionine biosynthetic process"/>
    <property type="evidence" value="ECO:0007669"/>
    <property type="project" value="UniProtKB-KW"/>
</dbReference>
<evidence type="ECO:0000256" key="9">
    <source>
        <dbReference type="ARBA" id="ARBA00023002"/>
    </source>
</evidence>
<dbReference type="SUPFAM" id="SSF51735">
    <property type="entry name" value="NAD(P)-binding Rossmann-fold domains"/>
    <property type="match status" value="1"/>
</dbReference>
<dbReference type="GO" id="GO:0004412">
    <property type="term" value="F:homoserine dehydrogenase activity"/>
    <property type="evidence" value="ECO:0007669"/>
    <property type="project" value="UniProtKB-EC"/>
</dbReference>